<dbReference type="STRING" id="1686286.GCA_900092335_01737"/>
<dbReference type="EMBL" id="VHIR01000025">
    <property type="protein sequence ID" value="TQE42499.1"/>
    <property type="molecule type" value="Genomic_DNA"/>
</dbReference>
<keyword evidence="5" id="KW-0378">Hydrolase</keyword>
<organism evidence="10 11">
    <name type="scientific">Corynebacterium phoceense</name>
    <dbReference type="NCBI Taxonomy" id="1686286"/>
    <lineage>
        <taxon>Bacteria</taxon>
        <taxon>Bacillati</taxon>
        <taxon>Actinomycetota</taxon>
        <taxon>Actinomycetes</taxon>
        <taxon>Mycobacteriales</taxon>
        <taxon>Corynebacteriaceae</taxon>
        <taxon>Corynebacterium</taxon>
    </lineage>
</organism>
<gene>
    <name evidence="10" type="ORF">EJK80_12310</name>
</gene>
<evidence type="ECO:0000256" key="9">
    <source>
        <dbReference type="SAM" id="SignalP"/>
    </source>
</evidence>
<dbReference type="SUPFAM" id="SSF53474">
    <property type="entry name" value="alpha/beta-Hydrolases"/>
    <property type="match status" value="1"/>
</dbReference>
<keyword evidence="4 9" id="KW-0732">Signal</keyword>
<evidence type="ECO:0000256" key="3">
    <source>
        <dbReference type="ARBA" id="ARBA00022651"/>
    </source>
</evidence>
<protein>
    <submittedName>
        <fullName evidence="10">Esterase</fullName>
    </submittedName>
</protein>
<evidence type="ECO:0000313" key="11">
    <source>
        <dbReference type="Proteomes" id="UP000318080"/>
    </source>
</evidence>
<dbReference type="PANTHER" id="PTHR38050:SF2">
    <property type="entry name" value="FERULOYL ESTERASE C-RELATED"/>
    <property type="match status" value="1"/>
</dbReference>
<evidence type="ECO:0000256" key="7">
    <source>
        <dbReference type="ARBA" id="ARBA00023326"/>
    </source>
</evidence>
<dbReference type="Proteomes" id="UP000318080">
    <property type="component" value="Unassembled WGS sequence"/>
</dbReference>
<proteinExistence type="predicted"/>
<feature type="chain" id="PRO_5039474561" evidence="9">
    <location>
        <begin position="29"/>
        <end position="349"/>
    </location>
</feature>
<sequence>MSRTSGSSRTRTHAGAALSVLAACGLLAGCGAGDGSDEGLTDPAAVTTTGATQWEPSLGIPASSPLAGPEPGESKTINLPSGRTFILHVPENYDPSRAWPVVLSFHGWGETASQMEAYTRFDSSEAIVAYAQGTDKAWAPAPYAKTSGAEDVAFVQQIVDSLRATYAVDDERIYAVGMSNGGGFAAYLACQMPEYFHAVASVSAAYYSKIHDGCKSAAESENEHNGEPLPVGRLDLHGTDDPIVSYFGGTRHGATYNPVMEVLAMDQKRNQCSDQISTSRLASNSLLMQWKGCRAPLVHIRIGGGNHVWPGGSYDKSHVLPEGFATDAVLDFFAIPGRATGTEDSANKL</sequence>
<evidence type="ECO:0000256" key="5">
    <source>
        <dbReference type="ARBA" id="ARBA00022801"/>
    </source>
</evidence>
<dbReference type="PROSITE" id="PS51257">
    <property type="entry name" value="PROKAR_LIPOPROTEIN"/>
    <property type="match status" value="1"/>
</dbReference>
<dbReference type="GO" id="GO:0030600">
    <property type="term" value="F:feruloyl esterase activity"/>
    <property type="evidence" value="ECO:0007669"/>
    <property type="project" value="InterPro"/>
</dbReference>
<evidence type="ECO:0000256" key="1">
    <source>
        <dbReference type="ARBA" id="ARBA00004613"/>
    </source>
</evidence>
<evidence type="ECO:0000256" key="4">
    <source>
        <dbReference type="ARBA" id="ARBA00022729"/>
    </source>
</evidence>
<evidence type="ECO:0000256" key="2">
    <source>
        <dbReference type="ARBA" id="ARBA00022525"/>
    </source>
</evidence>
<keyword evidence="7" id="KW-0624">Polysaccharide degradation</keyword>
<dbReference type="InterPro" id="IPR000801">
    <property type="entry name" value="Esterase-like"/>
</dbReference>
<dbReference type="Gene3D" id="3.40.50.1820">
    <property type="entry name" value="alpha/beta hydrolase"/>
    <property type="match status" value="1"/>
</dbReference>
<comment type="caution">
    <text evidence="10">The sequence shown here is derived from an EMBL/GenBank/DDBJ whole genome shotgun (WGS) entry which is preliminary data.</text>
</comment>
<accession>A0A540R436</accession>
<dbReference type="RefSeq" id="WP_141629269.1">
    <property type="nucleotide sequence ID" value="NZ_VHIR01000025.1"/>
</dbReference>
<feature type="signal peptide" evidence="9">
    <location>
        <begin position="1"/>
        <end position="28"/>
    </location>
</feature>
<name>A0A540R436_9CORY</name>
<evidence type="ECO:0000256" key="8">
    <source>
        <dbReference type="SAM" id="MobiDB-lite"/>
    </source>
</evidence>
<dbReference type="GO" id="GO:0045493">
    <property type="term" value="P:xylan catabolic process"/>
    <property type="evidence" value="ECO:0007669"/>
    <property type="project" value="UniProtKB-KW"/>
</dbReference>
<keyword evidence="11" id="KW-1185">Reference proteome</keyword>
<dbReference type="AlphaFoldDB" id="A0A540R436"/>
<dbReference type="Pfam" id="PF00756">
    <property type="entry name" value="Esterase"/>
    <property type="match status" value="1"/>
</dbReference>
<dbReference type="GO" id="GO:0005576">
    <property type="term" value="C:extracellular region"/>
    <property type="evidence" value="ECO:0007669"/>
    <property type="project" value="UniProtKB-SubCell"/>
</dbReference>
<feature type="region of interest" description="Disordered" evidence="8">
    <location>
        <begin position="49"/>
        <end position="79"/>
    </location>
</feature>
<keyword evidence="3" id="KW-0858">Xylan degradation</keyword>
<comment type="subcellular location">
    <subcellularLocation>
        <location evidence="1">Secreted</location>
    </subcellularLocation>
</comment>
<dbReference type="InterPro" id="IPR029058">
    <property type="entry name" value="AB_hydrolase_fold"/>
</dbReference>
<evidence type="ECO:0000256" key="6">
    <source>
        <dbReference type="ARBA" id="ARBA00023277"/>
    </source>
</evidence>
<evidence type="ECO:0000313" key="10">
    <source>
        <dbReference type="EMBL" id="TQE42499.1"/>
    </source>
</evidence>
<dbReference type="PANTHER" id="PTHR38050">
    <property type="match status" value="1"/>
</dbReference>
<keyword evidence="6" id="KW-0119">Carbohydrate metabolism</keyword>
<dbReference type="InterPro" id="IPR043595">
    <property type="entry name" value="FaeB/C/D"/>
</dbReference>
<keyword evidence="2" id="KW-0964">Secreted</keyword>
<reference evidence="10 11" key="1">
    <citation type="submission" date="2019-06" db="EMBL/GenBank/DDBJ databases">
        <title>Draft genome of C. phoceense Strain 272.</title>
        <authorList>
            <person name="Pacheco L.G.C."/>
            <person name="Barberis C.M."/>
            <person name="Almuzara M.N."/>
            <person name="Traglia G.M."/>
            <person name="Santos C.S."/>
            <person name="Rocha D.J.P.G."/>
            <person name="Aguiar E.R.G.R."/>
            <person name="Vay C.A."/>
        </authorList>
    </citation>
    <scope>NUCLEOTIDE SEQUENCE [LARGE SCALE GENOMIC DNA]</scope>
    <source>
        <strain evidence="10 11">272</strain>
    </source>
</reference>